<evidence type="ECO:0000256" key="6">
    <source>
        <dbReference type="ARBA" id="ARBA00022840"/>
    </source>
</evidence>
<keyword evidence="5 10" id="KW-0547">Nucleotide-binding</keyword>
<evidence type="ECO:0000256" key="10">
    <source>
        <dbReference type="PROSITE-ProRule" id="PRU00283"/>
    </source>
</evidence>
<evidence type="ECO:0000259" key="14">
    <source>
        <dbReference type="PROSITE" id="PS50067"/>
    </source>
</evidence>
<evidence type="ECO:0000256" key="8">
    <source>
        <dbReference type="ARBA" id="ARBA00023175"/>
    </source>
</evidence>
<keyword evidence="7 12" id="KW-0175">Coiled coil</keyword>
<evidence type="ECO:0000256" key="13">
    <source>
        <dbReference type="SAM" id="MobiDB-lite"/>
    </source>
</evidence>
<feature type="domain" description="Kinesin motor" evidence="14">
    <location>
        <begin position="28"/>
        <end position="410"/>
    </location>
</feature>
<dbReference type="GO" id="GO:0005876">
    <property type="term" value="C:spindle microtubule"/>
    <property type="evidence" value="ECO:0007669"/>
    <property type="project" value="TreeGrafter"/>
</dbReference>
<dbReference type="PANTHER" id="PTHR47970:SF29">
    <property type="entry name" value="KINESIN FAMILY MEMBER 20B"/>
    <property type="match status" value="1"/>
</dbReference>
<evidence type="ECO:0000256" key="3">
    <source>
        <dbReference type="ARBA" id="ARBA00022553"/>
    </source>
</evidence>
<keyword evidence="8 10" id="KW-0505">Motor protein</keyword>
<feature type="compositionally biased region" description="Acidic residues" evidence="13">
    <location>
        <begin position="537"/>
        <end position="553"/>
    </location>
</feature>
<dbReference type="AlphaFoldDB" id="A0A834M490"/>
<dbReference type="EMBL" id="JAACXV010014549">
    <property type="protein sequence ID" value="KAF7266280.1"/>
    <property type="molecule type" value="Genomic_DNA"/>
</dbReference>
<gene>
    <name evidence="15" type="ORF">GWI33_020313</name>
</gene>
<name>A0A834M490_RHYFE</name>
<keyword evidence="9" id="KW-0206">Cytoskeleton</keyword>
<dbReference type="GO" id="GO:0072686">
    <property type="term" value="C:mitotic spindle"/>
    <property type="evidence" value="ECO:0007669"/>
    <property type="project" value="TreeGrafter"/>
</dbReference>
<keyword evidence="16" id="KW-1185">Reference proteome</keyword>
<dbReference type="Proteomes" id="UP000625711">
    <property type="component" value="Unassembled WGS sequence"/>
</dbReference>
<feature type="compositionally biased region" description="Basic and acidic residues" evidence="13">
    <location>
        <begin position="572"/>
        <end position="589"/>
    </location>
</feature>
<sequence>MDDSYLRSRDSSEYYSMSSSSSEKEEKHVNVYLRIKACVEISRLYTISDATFTCHLSGHHDENYKFTKIFKQESTQQHIFVATVKEKLRRFIDGKNSTLMTYGCSGSGKTFTLIGTPDEPGIIPRSIKYLFASLPTLENYPQVKLLANGQVVSLNEDQKLKEKLLCSSILKDMHGLKHHVKAFSTMQERLSIEPVAVIDNITPIMEIWVSLYEIYNEQIFDLLQPVTRGQCRPKLKIGGIHDNMYIKDLRHIYVRSGLEAYQVLQYGLENRSKASTSINLHSSRSHCIFNIKLVQGHNCDNVHVSSINFCDLAGSERLKNTLNNGDRLKESSCINSSLLVLRRCITMVRNSQNKKENTIPPFRESKLTQLFQMALTGKEDIHLMVNINPSTHMFTETHHTLNFSSVAKEVLIDDLPLEGSTHFDHNRNYHEASEDKIIEELIARRDEFRERTEKVEEENNKIRDEIAELVLKISEEKLQTEQYIDEQRNIFIKENNKIIHGMNDEIEKLKKRNEELLKIKRELQKKTEYICIISSDSSDDTDEGVEDEGDSDDYSSNYEVLDYEESSANHSDSSDHIDHNDNDGQTKLP</sequence>
<dbReference type="SUPFAM" id="SSF52540">
    <property type="entry name" value="P-loop containing nucleoside triphosphate hydrolases"/>
    <property type="match status" value="1"/>
</dbReference>
<dbReference type="Gene3D" id="3.40.850.10">
    <property type="entry name" value="Kinesin motor domain"/>
    <property type="match status" value="1"/>
</dbReference>
<comment type="caution">
    <text evidence="15">The sequence shown here is derived from an EMBL/GenBank/DDBJ whole genome shotgun (WGS) entry which is preliminary data.</text>
</comment>
<reference evidence="15" key="1">
    <citation type="submission" date="2020-08" db="EMBL/GenBank/DDBJ databases">
        <title>Genome sequencing and assembly of the red palm weevil Rhynchophorus ferrugineus.</title>
        <authorList>
            <person name="Dias G.B."/>
            <person name="Bergman C.M."/>
            <person name="Manee M."/>
        </authorList>
    </citation>
    <scope>NUCLEOTIDE SEQUENCE</scope>
    <source>
        <strain evidence="15">AA-2017</strain>
        <tissue evidence="15">Whole larva</tissue>
    </source>
</reference>
<keyword evidence="6 10" id="KW-0067">ATP-binding</keyword>
<dbReference type="GO" id="GO:0005524">
    <property type="term" value="F:ATP binding"/>
    <property type="evidence" value="ECO:0007669"/>
    <property type="project" value="UniProtKB-UniRule"/>
</dbReference>
<dbReference type="InterPro" id="IPR001752">
    <property type="entry name" value="Kinesin_motor_dom"/>
</dbReference>
<keyword evidence="4 11" id="KW-0493">Microtubule</keyword>
<evidence type="ECO:0000313" key="15">
    <source>
        <dbReference type="EMBL" id="KAF7266280.1"/>
    </source>
</evidence>
<dbReference type="GO" id="GO:0008574">
    <property type="term" value="F:plus-end-directed microtubule motor activity"/>
    <property type="evidence" value="ECO:0007669"/>
    <property type="project" value="TreeGrafter"/>
</dbReference>
<feature type="coiled-coil region" evidence="12">
    <location>
        <begin position="438"/>
        <end position="526"/>
    </location>
</feature>
<evidence type="ECO:0000256" key="4">
    <source>
        <dbReference type="ARBA" id="ARBA00022701"/>
    </source>
</evidence>
<dbReference type="GO" id="GO:0008017">
    <property type="term" value="F:microtubule binding"/>
    <property type="evidence" value="ECO:0007669"/>
    <property type="project" value="InterPro"/>
</dbReference>
<keyword evidence="3" id="KW-0597">Phosphoprotein</keyword>
<evidence type="ECO:0000256" key="1">
    <source>
        <dbReference type="ARBA" id="ARBA00004186"/>
    </source>
</evidence>
<dbReference type="Pfam" id="PF00225">
    <property type="entry name" value="Kinesin"/>
    <property type="match status" value="1"/>
</dbReference>
<proteinExistence type="inferred from homology"/>
<dbReference type="OrthoDB" id="123929at2759"/>
<dbReference type="SMART" id="SM00129">
    <property type="entry name" value="KISc"/>
    <property type="match status" value="1"/>
</dbReference>
<evidence type="ECO:0000256" key="9">
    <source>
        <dbReference type="ARBA" id="ARBA00023212"/>
    </source>
</evidence>
<comment type="similarity">
    <text evidence="10 11">Belongs to the TRAFAC class myosin-kinesin ATPase superfamily. Kinesin family.</text>
</comment>
<organism evidence="15 16">
    <name type="scientific">Rhynchophorus ferrugineus</name>
    <name type="common">Red palm weevil</name>
    <name type="synonym">Curculio ferrugineus</name>
    <dbReference type="NCBI Taxonomy" id="354439"/>
    <lineage>
        <taxon>Eukaryota</taxon>
        <taxon>Metazoa</taxon>
        <taxon>Ecdysozoa</taxon>
        <taxon>Arthropoda</taxon>
        <taxon>Hexapoda</taxon>
        <taxon>Insecta</taxon>
        <taxon>Pterygota</taxon>
        <taxon>Neoptera</taxon>
        <taxon>Endopterygota</taxon>
        <taxon>Coleoptera</taxon>
        <taxon>Polyphaga</taxon>
        <taxon>Cucujiformia</taxon>
        <taxon>Curculionidae</taxon>
        <taxon>Dryophthorinae</taxon>
        <taxon>Rhynchophorus</taxon>
    </lineage>
</organism>
<dbReference type="GO" id="GO:0090307">
    <property type="term" value="P:mitotic spindle assembly"/>
    <property type="evidence" value="ECO:0007669"/>
    <property type="project" value="TreeGrafter"/>
</dbReference>
<dbReference type="PANTHER" id="PTHR47970">
    <property type="entry name" value="KINESIN-LIKE PROTEIN KIF11"/>
    <property type="match status" value="1"/>
</dbReference>
<evidence type="ECO:0000256" key="11">
    <source>
        <dbReference type="RuleBase" id="RU000394"/>
    </source>
</evidence>
<evidence type="ECO:0000256" key="7">
    <source>
        <dbReference type="ARBA" id="ARBA00023054"/>
    </source>
</evidence>
<dbReference type="GO" id="GO:0005634">
    <property type="term" value="C:nucleus"/>
    <property type="evidence" value="ECO:0007669"/>
    <property type="project" value="TreeGrafter"/>
</dbReference>
<keyword evidence="2" id="KW-0963">Cytoplasm</keyword>
<evidence type="ECO:0000313" key="16">
    <source>
        <dbReference type="Proteomes" id="UP000625711"/>
    </source>
</evidence>
<protein>
    <recommendedName>
        <fullName evidence="11">Kinesin-like protein</fullName>
    </recommendedName>
</protein>
<dbReference type="PROSITE" id="PS50067">
    <property type="entry name" value="KINESIN_MOTOR_2"/>
    <property type="match status" value="1"/>
</dbReference>
<evidence type="ECO:0000256" key="12">
    <source>
        <dbReference type="SAM" id="Coils"/>
    </source>
</evidence>
<dbReference type="GO" id="GO:0051231">
    <property type="term" value="P:spindle elongation"/>
    <property type="evidence" value="ECO:0007669"/>
    <property type="project" value="TreeGrafter"/>
</dbReference>
<dbReference type="InterPro" id="IPR047149">
    <property type="entry name" value="KIF11-like"/>
</dbReference>
<evidence type="ECO:0000256" key="2">
    <source>
        <dbReference type="ARBA" id="ARBA00022490"/>
    </source>
</evidence>
<feature type="region of interest" description="Disordered" evidence="13">
    <location>
        <begin position="534"/>
        <end position="589"/>
    </location>
</feature>
<dbReference type="PRINTS" id="PR00380">
    <property type="entry name" value="KINESINHEAVY"/>
</dbReference>
<evidence type="ECO:0000256" key="5">
    <source>
        <dbReference type="ARBA" id="ARBA00022741"/>
    </source>
</evidence>
<dbReference type="InterPro" id="IPR036961">
    <property type="entry name" value="Kinesin_motor_dom_sf"/>
</dbReference>
<dbReference type="PROSITE" id="PS00411">
    <property type="entry name" value="KINESIN_MOTOR_1"/>
    <property type="match status" value="1"/>
</dbReference>
<dbReference type="InterPro" id="IPR019821">
    <property type="entry name" value="Kinesin_motor_CS"/>
</dbReference>
<dbReference type="InterPro" id="IPR027417">
    <property type="entry name" value="P-loop_NTPase"/>
</dbReference>
<accession>A0A834M490</accession>
<comment type="subcellular location">
    <subcellularLocation>
        <location evidence="1">Cytoplasm</location>
        <location evidence="1">Cytoskeleton</location>
        <location evidence="1">Spindle</location>
    </subcellularLocation>
</comment>
<feature type="binding site" evidence="10">
    <location>
        <begin position="103"/>
        <end position="110"/>
    </location>
    <ligand>
        <name>ATP</name>
        <dbReference type="ChEBI" id="CHEBI:30616"/>
    </ligand>
</feature>
<dbReference type="GO" id="GO:0007018">
    <property type="term" value="P:microtubule-based movement"/>
    <property type="evidence" value="ECO:0007669"/>
    <property type="project" value="InterPro"/>
</dbReference>